<dbReference type="PROSITE" id="PS50048">
    <property type="entry name" value="ZN2_CY6_FUNGAL_2"/>
    <property type="match status" value="1"/>
</dbReference>
<protein>
    <submittedName>
        <fullName evidence="4">Ustiloxin B cluster transcription factor ustR</fullName>
    </submittedName>
</protein>
<sequence length="446" mass="48971">MKLRYLLANSAIIGCPAVPILELVSTRARQPRPVHQTFRTTLLDCSASRVRTTKTAHQYVGIPGTLLPKRRVAKTCIVPAGTRSTQGCWTCRLRRKKCDETRLVCQTCTNLSIACYGYGPRPPWMDRGPLEKEKAQSIKLEIARSGFKRKRPRLCSTALATGVEGGSDAASDNFDRPVTQPGTALCLSKSIPKRTPTTLDDVFDDDFSLSSTPMQQTANNTMAQQMSMVVGEISTSEILSTDESELDQCSLPVDPLLRIAYEWESSESTLDYEACMEIGTFLPMQTSESLPQALHRLSDSVPSDTPSCYFGTSSRTDDSSSGTAPGDILLSDAISLSNYLEETLSAQFPFHRVSNIGCRQWLEILLFSSKHVLKATILLSGAANSVSENPYLGQEKNIGNHMFQAMNILRSLPSATSSLSLLDEKLKAYHIISACTCVMQTVFLEV</sequence>
<dbReference type="GO" id="GO:0000981">
    <property type="term" value="F:DNA-binding transcription factor activity, RNA polymerase II-specific"/>
    <property type="evidence" value="ECO:0007669"/>
    <property type="project" value="InterPro"/>
</dbReference>
<feature type="region of interest" description="Disordered" evidence="2">
    <location>
        <begin position="302"/>
        <end position="323"/>
    </location>
</feature>
<dbReference type="SMART" id="SM00066">
    <property type="entry name" value="GAL4"/>
    <property type="match status" value="1"/>
</dbReference>
<dbReference type="RefSeq" id="XP_045257784.1">
    <property type="nucleotide sequence ID" value="XM_045410693.1"/>
</dbReference>
<dbReference type="InterPro" id="IPR036864">
    <property type="entry name" value="Zn2-C6_fun-type_DNA-bd_sf"/>
</dbReference>
<keyword evidence="1" id="KW-0539">Nucleus</keyword>
<dbReference type="GeneID" id="69017904"/>
<gene>
    <name evidence="4" type="ORF">GCG54_00010777</name>
</gene>
<dbReference type="GO" id="GO:0008270">
    <property type="term" value="F:zinc ion binding"/>
    <property type="evidence" value="ECO:0007669"/>
    <property type="project" value="InterPro"/>
</dbReference>
<dbReference type="EMBL" id="WVTB01000093">
    <property type="protein sequence ID" value="KAF3798624.1"/>
    <property type="molecule type" value="Genomic_DNA"/>
</dbReference>
<dbReference type="CDD" id="cd00067">
    <property type="entry name" value="GAL4"/>
    <property type="match status" value="1"/>
</dbReference>
<dbReference type="PROSITE" id="PS51257">
    <property type="entry name" value="PROKAR_LIPOPROTEIN"/>
    <property type="match status" value="1"/>
</dbReference>
<dbReference type="PROSITE" id="PS00463">
    <property type="entry name" value="ZN2_CY6_FUNGAL_1"/>
    <property type="match status" value="1"/>
</dbReference>
<evidence type="ECO:0000313" key="5">
    <source>
        <dbReference type="Proteomes" id="UP000613401"/>
    </source>
</evidence>
<evidence type="ECO:0000256" key="2">
    <source>
        <dbReference type="SAM" id="MobiDB-lite"/>
    </source>
</evidence>
<evidence type="ECO:0000256" key="1">
    <source>
        <dbReference type="ARBA" id="ARBA00023242"/>
    </source>
</evidence>
<dbReference type="PANTHER" id="PTHR37534">
    <property type="entry name" value="TRANSCRIPTIONAL ACTIVATOR PROTEIN UGA3"/>
    <property type="match status" value="1"/>
</dbReference>
<evidence type="ECO:0000313" key="4">
    <source>
        <dbReference type="EMBL" id="KAF3798624.1"/>
    </source>
</evidence>
<dbReference type="Pfam" id="PF00172">
    <property type="entry name" value="Zn_clus"/>
    <property type="match status" value="1"/>
</dbReference>
<keyword evidence="5" id="KW-1185">Reference proteome</keyword>
<comment type="caution">
    <text evidence="4">The sequence shown here is derived from an EMBL/GenBank/DDBJ whole genome shotgun (WGS) entry which is preliminary data.</text>
</comment>
<accession>A0A8H4C750</accession>
<reference evidence="4" key="1">
    <citation type="journal article" date="2020" name="Phytopathology">
        <title>Genome sequence and comparative analysis of Colletotrichum gloeosporioides isolated from Liriodendron leaves.</title>
        <authorList>
            <person name="Fu F.F."/>
            <person name="Hao Z."/>
            <person name="Wang P."/>
            <person name="Lu Y."/>
            <person name="Xue L.J."/>
            <person name="Wei G."/>
            <person name="Tian Y."/>
            <person name="Baishi H."/>
            <person name="Xu H."/>
            <person name="Shi J."/>
            <person name="Cheng T."/>
            <person name="Wang G."/>
            <person name="Yi Y."/>
            <person name="Chen J."/>
        </authorList>
    </citation>
    <scope>NUCLEOTIDE SEQUENCE</scope>
    <source>
        <strain evidence="4">Lc1</strain>
    </source>
</reference>
<proteinExistence type="predicted"/>
<dbReference type="PANTHER" id="PTHR37534:SF46">
    <property type="entry name" value="ZN(II)2CYS6 TRANSCRIPTION FACTOR (EUROFUNG)"/>
    <property type="match status" value="1"/>
</dbReference>
<dbReference type="Proteomes" id="UP000613401">
    <property type="component" value="Unassembled WGS sequence"/>
</dbReference>
<reference evidence="4" key="2">
    <citation type="submission" date="2020-03" db="EMBL/GenBank/DDBJ databases">
        <authorList>
            <person name="Fu F.-F."/>
            <person name="Chen J."/>
        </authorList>
    </citation>
    <scope>NUCLEOTIDE SEQUENCE</scope>
    <source>
        <strain evidence="4">Lc1</strain>
    </source>
</reference>
<organism evidence="4 5">
    <name type="scientific">Colletotrichum gloeosporioides</name>
    <name type="common">Anthracnose fungus</name>
    <name type="synonym">Glomerella cingulata</name>
    <dbReference type="NCBI Taxonomy" id="474922"/>
    <lineage>
        <taxon>Eukaryota</taxon>
        <taxon>Fungi</taxon>
        <taxon>Dikarya</taxon>
        <taxon>Ascomycota</taxon>
        <taxon>Pezizomycotina</taxon>
        <taxon>Sordariomycetes</taxon>
        <taxon>Hypocreomycetidae</taxon>
        <taxon>Glomerellales</taxon>
        <taxon>Glomerellaceae</taxon>
        <taxon>Colletotrichum</taxon>
        <taxon>Colletotrichum gloeosporioides species complex</taxon>
    </lineage>
</organism>
<name>A0A8H4C750_COLGL</name>
<evidence type="ECO:0000259" key="3">
    <source>
        <dbReference type="PROSITE" id="PS50048"/>
    </source>
</evidence>
<dbReference type="Gene3D" id="4.10.240.10">
    <property type="entry name" value="Zn(2)-C6 fungal-type DNA-binding domain"/>
    <property type="match status" value="1"/>
</dbReference>
<dbReference type="SUPFAM" id="SSF57701">
    <property type="entry name" value="Zn2/Cys6 DNA-binding domain"/>
    <property type="match status" value="1"/>
</dbReference>
<feature type="domain" description="Zn(2)-C6 fungal-type" evidence="3">
    <location>
        <begin position="87"/>
        <end position="115"/>
    </location>
</feature>
<feature type="compositionally biased region" description="Low complexity" evidence="2">
    <location>
        <begin position="311"/>
        <end position="323"/>
    </location>
</feature>
<dbReference type="InterPro" id="IPR001138">
    <property type="entry name" value="Zn2Cys6_DnaBD"/>
</dbReference>
<dbReference type="AlphaFoldDB" id="A0A8H4C750"/>